<feature type="compositionally biased region" description="Low complexity" evidence="2">
    <location>
        <begin position="424"/>
        <end position="438"/>
    </location>
</feature>
<evidence type="ECO:0008006" key="5">
    <source>
        <dbReference type="Google" id="ProtNLM"/>
    </source>
</evidence>
<evidence type="ECO:0000313" key="3">
    <source>
        <dbReference type="EMBL" id="KAG5927708.1"/>
    </source>
</evidence>
<dbReference type="AlphaFoldDB" id="A0A8K0NMM2"/>
<keyword evidence="4" id="KW-1185">Reference proteome</keyword>
<keyword evidence="1" id="KW-0175">Coiled coil</keyword>
<evidence type="ECO:0000313" key="4">
    <source>
        <dbReference type="Proteomes" id="UP000811619"/>
    </source>
</evidence>
<gene>
    <name evidence="3" type="ORF">E4U42_001913</name>
</gene>
<organism evidence="3 4">
    <name type="scientific">Claviceps africana</name>
    <dbReference type="NCBI Taxonomy" id="83212"/>
    <lineage>
        <taxon>Eukaryota</taxon>
        <taxon>Fungi</taxon>
        <taxon>Dikarya</taxon>
        <taxon>Ascomycota</taxon>
        <taxon>Pezizomycotina</taxon>
        <taxon>Sordariomycetes</taxon>
        <taxon>Hypocreomycetidae</taxon>
        <taxon>Hypocreales</taxon>
        <taxon>Clavicipitaceae</taxon>
        <taxon>Claviceps</taxon>
    </lineage>
</organism>
<feature type="compositionally biased region" description="Basic and acidic residues" evidence="2">
    <location>
        <begin position="313"/>
        <end position="324"/>
    </location>
</feature>
<sequence>MSGNNNKNVPERTQNQPIRHLRSRSVLLSTQNNNSGGMSLPMGGQTASGSTFMPAQSIQPHMMHRRSGSGGLAMPQATGDIGLGIQGMYNSAQSHAMSQSLPFSSLTQPVSGLSGFGQQQLYSPSDHTFQVPGSAFETGTSSIFSGRVFHGYTFKDLKIEFVVPNLTDIRQAQLRALRRLECLTENPPVLPENTVEEMRPKKVFPDYVKLGEDASKAEQLAAEKINNEIAAESLRVDRERNNEAAKRSRRLKNENLENANKLLVQNALHIAWLEAQLSAMGGCPDAFDSINPNIKQRLHGKIIDSRDSFYERRRKEKSKMDIKKRSEHNRKRAAQKRALNERTVRQCIEADQAEKMLEDTVEVAAEGAAETVTETSATDAAAEDATVDDAAVDAGVDIADSTVSDEGVADPITQPGLDQPRPDLPQGQDQDQSQDGQSNDAISFSQDGVLNDSLMLMDNENDWDDRLA</sequence>
<feature type="region of interest" description="Disordered" evidence="2">
    <location>
        <begin position="400"/>
        <end position="468"/>
    </location>
</feature>
<proteinExistence type="predicted"/>
<feature type="compositionally biased region" description="Polar residues" evidence="2">
    <location>
        <begin position="1"/>
        <end position="17"/>
    </location>
</feature>
<comment type="caution">
    <text evidence="3">The sequence shown here is derived from an EMBL/GenBank/DDBJ whole genome shotgun (WGS) entry which is preliminary data.</text>
</comment>
<reference evidence="3" key="1">
    <citation type="journal article" date="2020" name="bioRxiv">
        <title>Whole genome comparisons of ergot fungi reveals the divergence and evolution of species within the genus Claviceps are the result of varying mechanisms driving genome evolution and host range expansion.</title>
        <authorList>
            <person name="Wyka S.A."/>
            <person name="Mondo S.J."/>
            <person name="Liu M."/>
            <person name="Dettman J."/>
            <person name="Nalam V."/>
            <person name="Broders K.D."/>
        </authorList>
    </citation>
    <scope>NUCLEOTIDE SEQUENCE</scope>
    <source>
        <strain evidence="3">CCC 489</strain>
    </source>
</reference>
<evidence type="ECO:0000256" key="2">
    <source>
        <dbReference type="SAM" id="MobiDB-lite"/>
    </source>
</evidence>
<feature type="region of interest" description="Disordered" evidence="2">
    <location>
        <begin position="1"/>
        <end position="52"/>
    </location>
</feature>
<accession>A0A8K0NMM2</accession>
<feature type="compositionally biased region" description="Polar residues" evidence="2">
    <location>
        <begin position="439"/>
        <end position="448"/>
    </location>
</feature>
<feature type="coiled-coil region" evidence="1">
    <location>
        <begin position="222"/>
        <end position="262"/>
    </location>
</feature>
<dbReference type="EMBL" id="SRPY01000161">
    <property type="protein sequence ID" value="KAG5927708.1"/>
    <property type="molecule type" value="Genomic_DNA"/>
</dbReference>
<dbReference type="OrthoDB" id="4847496at2759"/>
<protein>
    <recommendedName>
        <fullName evidence="5">BZIP domain-containing protein</fullName>
    </recommendedName>
</protein>
<feature type="compositionally biased region" description="Basic residues" evidence="2">
    <location>
        <begin position="325"/>
        <end position="335"/>
    </location>
</feature>
<dbReference type="CDD" id="cd14686">
    <property type="entry name" value="bZIP"/>
    <property type="match status" value="1"/>
</dbReference>
<feature type="region of interest" description="Disordered" evidence="2">
    <location>
        <begin position="313"/>
        <end position="339"/>
    </location>
</feature>
<dbReference type="Proteomes" id="UP000811619">
    <property type="component" value="Unassembled WGS sequence"/>
</dbReference>
<name>A0A8K0NMM2_9HYPO</name>
<feature type="compositionally biased region" description="Polar residues" evidence="2">
    <location>
        <begin position="26"/>
        <end position="37"/>
    </location>
</feature>
<feature type="compositionally biased region" description="Acidic residues" evidence="2">
    <location>
        <begin position="459"/>
        <end position="468"/>
    </location>
</feature>
<evidence type="ECO:0000256" key="1">
    <source>
        <dbReference type="SAM" id="Coils"/>
    </source>
</evidence>